<accession>A0A1B7MDV4</accession>
<dbReference type="Gene3D" id="3.40.395.10">
    <property type="entry name" value="Adenoviral Proteinase, Chain A"/>
    <property type="match status" value="1"/>
</dbReference>
<evidence type="ECO:0000313" key="1">
    <source>
        <dbReference type="EMBL" id="OAX30781.1"/>
    </source>
</evidence>
<feature type="non-terminal residue" evidence="1">
    <location>
        <position position="1"/>
    </location>
</feature>
<dbReference type="InterPro" id="IPR038765">
    <property type="entry name" value="Papain-like_cys_pep_sf"/>
</dbReference>
<dbReference type="AlphaFoldDB" id="A0A1B7MDV4"/>
<dbReference type="SUPFAM" id="SSF54001">
    <property type="entry name" value="Cysteine proteinases"/>
    <property type="match status" value="1"/>
</dbReference>
<dbReference type="InParanoid" id="A0A1B7MDV4"/>
<organism evidence="1 2">
    <name type="scientific">Rhizopogon vinicolor AM-OR11-026</name>
    <dbReference type="NCBI Taxonomy" id="1314800"/>
    <lineage>
        <taxon>Eukaryota</taxon>
        <taxon>Fungi</taxon>
        <taxon>Dikarya</taxon>
        <taxon>Basidiomycota</taxon>
        <taxon>Agaricomycotina</taxon>
        <taxon>Agaricomycetes</taxon>
        <taxon>Agaricomycetidae</taxon>
        <taxon>Boletales</taxon>
        <taxon>Suillineae</taxon>
        <taxon>Rhizopogonaceae</taxon>
        <taxon>Rhizopogon</taxon>
    </lineage>
</organism>
<dbReference type="OrthoDB" id="2976051at2759"/>
<gene>
    <name evidence="1" type="ORF">K503DRAFT_656410</name>
</gene>
<dbReference type="EMBL" id="KV449937">
    <property type="protein sequence ID" value="OAX30781.1"/>
    <property type="molecule type" value="Genomic_DNA"/>
</dbReference>
<evidence type="ECO:0000313" key="2">
    <source>
        <dbReference type="Proteomes" id="UP000092154"/>
    </source>
</evidence>
<keyword evidence="2" id="KW-1185">Reference proteome</keyword>
<feature type="non-terminal residue" evidence="1">
    <location>
        <position position="80"/>
    </location>
</feature>
<sequence length="80" mass="9540">CAILSTHDLSRIRYDASDDILWRNTIWTLFWEKDIWIIPIHRPSPVGHWVFCAVYFATKELHLFDSLAARRPWENDVKVS</sequence>
<protein>
    <submittedName>
        <fullName evidence="1">Uncharacterized protein</fullName>
    </submittedName>
</protein>
<proteinExistence type="predicted"/>
<dbReference type="STRING" id="1314800.A0A1B7MDV4"/>
<name>A0A1B7MDV4_9AGAM</name>
<dbReference type="Proteomes" id="UP000092154">
    <property type="component" value="Unassembled WGS sequence"/>
</dbReference>
<reference evidence="1 2" key="1">
    <citation type="submission" date="2016-06" db="EMBL/GenBank/DDBJ databases">
        <title>Comparative genomics of the ectomycorrhizal sister species Rhizopogon vinicolor and Rhizopogon vesiculosus (Basidiomycota: Boletales) reveals a divergence of the mating type B locus.</title>
        <authorList>
            <consortium name="DOE Joint Genome Institute"/>
            <person name="Mujic A.B."/>
            <person name="Kuo A."/>
            <person name="Tritt A."/>
            <person name="Lipzen A."/>
            <person name="Chen C."/>
            <person name="Johnson J."/>
            <person name="Sharma A."/>
            <person name="Barry K."/>
            <person name="Grigoriev I.V."/>
            <person name="Spatafora J.W."/>
        </authorList>
    </citation>
    <scope>NUCLEOTIDE SEQUENCE [LARGE SCALE GENOMIC DNA]</scope>
    <source>
        <strain evidence="1 2">AM-OR11-026</strain>
    </source>
</reference>